<dbReference type="PANTHER" id="PTHR43792:SF9">
    <property type="entry name" value="RIBOSOMAL-PROTEIN-ALANINE ACETYLTRANSFERASE"/>
    <property type="match status" value="1"/>
</dbReference>
<feature type="domain" description="N-acetyltransferase" evidence="1">
    <location>
        <begin position="18"/>
        <end position="184"/>
    </location>
</feature>
<name>A0ABW0QW11_9BACL</name>
<dbReference type="InterPro" id="IPR016181">
    <property type="entry name" value="Acyl_CoA_acyltransferase"/>
</dbReference>
<gene>
    <name evidence="2" type="ORF">ACFPQ4_02450</name>
</gene>
<dbReference type="RefSeq" id="WP_378110137.1">
    <property type="nucleotide sequence ID" value="NZ_JBHSNC010000007.1"/>
</dbReference>
<dbReference type="GO" id="GO:0016746">
    <property type="term" value="F:acyltransferase activity"/>
    <property type="evidence" value="ECO:0007669"/>
    <property type="project" value="UniProtKB-KW"/>
</dbReference>
<dbReference type="Proteomes" id="UP001596108">
    <property type="component" value="Unassembled WGS sequence"/>
</dbReference>
<keyword evidence="2" id="KW-0012">Acyltransferase</keyword>
<proteinExistence type="predicted"/>
<dbReference type="Gene3D" id="3.40.630.30">
    <property type="match status" value="1"/>
</dbReference>
<dbReference type="InterPro" id="IPR000182">
    <property type="entry name" value="GNAT_dom"/>
</dbReference>
<protein>
    <submittedName>
        <fullName evidence="2">GNAT family N-acetyltransferase</fullName>
        <ecNumber evidence="2">2.3.-.-</ecNumber>
    </submittedName>
</protein>
<dbReference type="Pfam" id="PF13302">
    <property type="entry name" value="Acetyltransf_3"/>
    <property type="match status" value="1"/>
</dbReference>
<evidence type="ECO:0000313" key="2">
    <source>
        <dbReference type="EMBL" id="MFC5528310.1"/>
    </source>
</evidence>
<comment type="caution">
    <text evidence="2">The sequence shown here is derived from an EMBL/GenBank/DDBJ whole genome shotgun (WGS) entry which is preliminary data.</text>
</comment>
<reference evidence="3" key="1">
    <citation type="journal article" date="2019" name="Int. J. Syst. Evol. Microbiol.">
        <title>The Global Catalogue of Microorganisms (GCM) 10K type strain sequencing project: providing services to taxonomists for standard genome sequencing and annotation.</title>
        <authorList>
            <consortium name="The Broad Institute Genomics Platform"/>
            <consortium name="The Broad Institute Genome Sequencing Center for Infectious Disease"/>
            <person name="Wu L."/>
            <person name="Ma J."/>
        </authorList>
    </citation>
    <scope>NUCLEOTIDE SEQUENCE [LARGE SCALE GENOMIC DNA]</scope>
    <source>
        <strain evidence="3">CGMCC 1.18578</strain>
    </source>
</reference>
<accession>A0ABW0QW11</accession>
<dbReference type="SUPFAM" id="SSF55729">
    <property type="entry name" value="Acyl-CoA N-acyltransferases (Nat)"/>
    <property type="match status" value="1"/>
</dbReference>
<dbReference type="InterPro" id="IPR051531">
    <property type="entry name" value="N-acetyltransferase"/>
</dbReference>
<dbReference type="EMBL" id="JBHSNC010000007">
    <property type="protein sequence ID" value="MFC5528310.1"/>
    <property type="molecule type" value="Genomic_DNA"/>
</dbReference>
<keyword evidence="2" id="KW-0808">Transferase</keyword>
<dbReference type="PROSITE" id="PS51186">
    <property type="entry name" value="GNAT"/>
    <property type="match status" value="1"/>
</dbReference>
<organism evidence="2 3">
    <name type="scientific">Cohnella yongneupensis</name>
    <dbReference type="NCBI Taxonomy" id="425006"/>
    <lineage>
        <taxon>Bacteria</taxon>
        <taxon>Bacillati</taxon>
        <taxon>Bacillota</taxon>
        <taxon>Bacilli</taxon>
        <taxon>Bacillales</taxon>
        <taxon>Paenibacillaceae</taxon>
        <taxon>Cohnella</taxon>
    </lineage>
</organism>
<dbReference type="EC" id="2.3.-.-" evidence="2"/>
<evidence type="ECO:0000259" key="1">
    <source>
        <dbReference type="PROSITE" id="PS51186"/>
    </source>
</evidence>
<keyword evidence="3" id="KW-1185">Reference proteome</keyword>
<sequence>MDLGELFNRFPIFETERLVLRRLNLEDAPDYFEFASNPLVTAYTWWDYHQSLEESVQYIKQINEKYNNHAAFHWGIVIKEKNKIIGRTGFVSIDKYHERVEIGFALSSDYWNMGIVTEATKPLIGYGFDVLELNRIEARCNTENRGSERVMIKLGMKFEGIFREQLKVNGKYTDQKIYSILRKEYITN</sequence>
<dbReference type="PANTHER" id="PTHR43792">
    <property type="entry name" value="GNAT FAMILY, PUTATIVE (AFU_ORTHOLOGUE AFUA_3G00765)-RELATED-RELATED"/>
    <property type="match status" value="1"/>
</dbReference>
<evidence type="ECO:0000313" key="3">
    <source>
        <dbReference type="Proteomes" id="UP001596108"/>
    </source>
</evidence>